<proteinExistence type="predicted"/>
<dbReference type="Proteomes" id="UP001597196">
    <property type="component" value="Unassembled WGS sequence"/>
</dbReference>
<dbReference type="RefSeq" id="WP_236002643.1">
    <property type="nucleotide sequence ID" value="NZ_BOLS01000021.1"/>
</dbReference>
<organism evidence="2 3">
    <name type="scientific">Lacticaseibacillus mingshuiensis</name>
    <dbReference type="NCBI Taxonomy" id="2799574"/>
    <lineage>
        <taxon>Bacteria</taxon>
        <taxon>Bacillati</taxon>
        <taxon>Bacillota</taxon>
        <taxon>Bacilli</taxon>
        <taxon>Lactobacillales</taxon>
        <taxon>Lactobacillaceae</taxon>
        <taxon>Lacticaseibacillus</taxon>
    </lineage>
</organism>
<keyword evidence="2" id="KW-0131">Cell cycle</keyword>
<accession>A0ABW4CMI2</accession>
<evidence type="ECO:0000256" key="1">
    <source>
        <dbReference type="SAM" id="Coils"/>
    </source>
</evidence>
<keyword evidence="3" id="KW-1185">Reference proteome</keyword>
<gene>
    <name evidence="2" type="ORF">ACFQ4P_11790</name>
</gene>
<protein>
    <submittedName>
        <fullName evidence="2">Cell division protein FtsL</fullName>
    </submittedName>
</protein>
<evidence type="ECO:0000313" key="3">
    <source>
        <dbReference type="Proteomes" id="UP001597196"/>
    </source>
</evidence>
<keyword evidence="1" id="KW-0175">Coiled coil</keyword>
<feature type="coiled-coil region" evidence="1">
    <location>
        <begin position="9"/>
        <end position="36"/>
    </location>
</feature>
<comment type="caution">
    <text evidence="2">The sequence shown here is derived from an EMBL/GenBank/DDBJ whole genome shotgun (WGS) entry which is preliminary data.</text>
</comment>
<reference evidence="3" key="1">
    <citation type="journal article" date="2019" name="Int. J. Syst. Evol. Microbiol.">
        <title>The Global Catalogue of Microorganisms (GCM) 10K type strain sequencing project: providing services to taxonomists for standard genome sequencing and annotation.</title>
        <authorList>
            <consortium name="The Broad Institute Genomics Platform"/>
            <consortium name="The Broad Institute Genome Sequencing Center for Infectious Disease"/>
            <person name="Wu L."/>
            <person name="Ma J."/>
        </authorList>
    </citation>
    <scope>NUCLEOTIDE SEQUENCE [LARGE SCALE GENOMIC DNA]</scope>
    <source>
        <strain evidence="3">CCM 8980</strain>
    </source>
</reference>
<keyword evidence="2" id="KW-0132">Cell division</keyword>
<evidence type="ECO:0000313" key="2">
    <source>
        <dbReference type="EMBL" id="MFD1430916.1"/>
    </source>
</evidence>
<name>A0ABW4CMI2_9LACO</name>
<sequence length="68" mass="7588">MYLGTQNSLAATNRTYQDLQSQITSQNQQIDDYKQTVGELSNSDRLANFAKAHGLTVINGNIKRVTDK</sequence>
<dbReference type="EMBL" id="JBHTOC010000021">
    <property type="protein sequence ID" value="MFD1430916.1"/>
    <property type="molecule type" value="Genomic_DNA"/>
</dbReference>
<dbReference type="GO" id="GO:0051301">
    <property type="term" value="P:cell division"/>
    <property type="evidence" value="ECO:0007669"/>
    <property type="project" value="UniProtKB-KW"/>
</dbReference>